<comment type="caution">
    <text evidence="1">The sequence shown here is derived from an EMBL/GenBank/DDBJ whole genome shotgun (WGS) entry which is preliminary data.</text>
</comment>
<evidence type="ECO:0000313" key="1">
    <source>
        <dbReference type="EMBL" id="ODO63024.1"/>
    </source>
</evidence>
<dbReference type="RefSeq" id="WP_013356009.1">
    <property type="nucleotide sequence ID" value="NZ_AP028145.1"/>
</dbReference>
<dbReference type="InterPro" id="IPR006542">
    <property type="entry name" value="DUF1093"/>
</dbReference>
<dbReference type="PATRIC" id="fig|1590.144.peg.2930"/>
<dbReference type="Gene3D" id="2.40.50.480">
    <property type="match status" value="1"/>
</dbReference>
<dbReference type="Pfam" id="PF06486">
    <property type="entry name" value="DUF1093"/>
    <property type="match status" value="1"/>
</dbReference>
<dbReference type="SUPFAM" id="SSF159121">
    <property type="entry name" value="BC4932-like"/>
    <property type="match status" value="1"/>
</dbReference>
<dbReference type="KEGG" id="lpb:SH83_14075"/>
<organism evidence="1 2">
    <name type="scientific">Lactiplantibacillus plantarum</name>
    <name type="common">Lactobacillus plantarum</name>
    <dbReference type="NCBI Taxonomy" id="1590"/>
    <lineage>
        <taxon>Bacteria</taxon>
        <taxon>Bacillati</taxon>
        <taxon>Bacillota</taxon>
        <taxon>Bacilli</taxon>
        <taxon>Lactobacillales</taxon>
        <taxon>Lactobacillaceae</taxon>
        <taxon>Lactiplantibacillus</taxon>
    </lineage>
</organism>
<reference evidence="1 2" key="1">
    <citation type="submission" date="2016-08" db="EMBL/GenBank/DDBJ databases">
        <title>Genome sequencing of Lactobacillus plantarum JSA22, isolated from fermented soybean paste.</title>
        <authorList>
            <person name="Choi H.S."/>
        </authorList>
    </citation>
    <scope>NUCLEOTIDE SEQUENCE [LARGE SCALE GENOMIC DNA]</scope>
    <source>
        <strain evidence="1 2">JSA22</strain>
    </source>
</reference>
<name>A0A162EDD2_LACPN</name>
<sequence>MNTKSNHLIEWLLTLLLIISILINVGWFIFRYGGHYYYMKISSSTGTSPITLPVNVPATGYQYQGLATNSKGEKKYLHFNTVAADPAPFKRGQIVRITFNQRYGVTNYKLVHR</sequence>
<dbReference type="AlphaFoldDB" id="A0A162EDD2"/>
<dbReference type="EMBL" id="MCOL01000001">
    <property type="protein sequence ID" value="ODO63024.1"/>
    <property type="molecule type" value="Genomic_DNA"/>
</dbReference>
<accession>A0A162EDD2</accession>
<dbReference type="Proteomes" id="UP000094892">
    <property type="component" value="Unassembled WGS sequence"/>
</dbReference>
<evidence type="ECO:0000313" key="2">
    <source>
        <dbReference type="Proteomes" id="UP000094892"/>
    </source>
</evidence>
<dbReference type="NCBIfam" id="TIGR01655">
    <property type="entry name" value="yxeA_fam"/>
    <property type="match status" value="1"/>
</dbReference>
<dbReference type="InterPro" id="IPR036166">
    <property type="entry name" value="YxeA-like_sf"/>
</dbReference>
<gene>
    <name evidence="1" type="ORF">LPJSA22_03045</name>
</gene>
<proteinExistence type="predicted"/>
<protein>
    <submittedName>
        <fullName evidence="1">Uncharacterized protein</fullName>
    </submittedName>
</protein>